<organism evidence="3 4">
    <name type="scientific">Rubripirellula tenax</name>
    <dbReference type="NCBI Taxonomy" id="2528015"/>
    <lineage>
        <taxon>Bacteria</taxon>
        <taxon>Pseudomonadati</taxon>
        <taxon>Planctomycetota</taxon>
        <taxon>Planctomycetia</taxon>
        <taxon>Pirellulales</taxon>
        <taxon>Pirellulaceae</taxon>
        <taxon>Rubripirellula</taxon>
    </lineage>
</organism>
<dbReference type="InterPro" id="IPR036515">
    <property type="entry name" value="Transposase_17_sf"/>
</dbReference>
<dbReference type="SUPFAM" id="SSF143422">
    <property type="entry name" value="Transposase IS200-like"/>
    <property type="match status" value="1"/>
</dbReference>
<dbReference type="Gene3D" id="3.30.70.1290">
    <property type="entry name" value="Transposase IS200-like"/>
    <property type="match status" value="1"/>
</dbReference>
<protein>
    <recommendedName>
        <fullName evidence="2">Transposase IS200-like domain-containing protein</fullName>
    </recommendedName>
</protein>
<name>A0A5C6FHJ8_9BACT</name>
<dbReference type="InterPro" id="IPR002686">
    <property type="entry name" value="Transposase_17"/>
</dbReference>
<gene>
    <name evidence="3" type="ORF">Poly51_06350</name>
</gene>
<accession>A0A5C6FHJ8</accession>
<dbReference type="GO" id="GO:0006313">
    <property type="term" value="P:DNA transposition"/>
    <property type="evidence" value="ECO:0007669"/>
    <property type="project" value="InterPro"/>
</dbReference>
<dbReference type="Proteomes" id="UP000318288">
    <property type="component" value="Unassembled WGS sequence"/>
</dbReference>
<dbReference type="GO" id="GO:0004803">
    <property type="term" value="F:transposase activity"/>
    <property type="evidence" value="ECO:0007669"/>
    <property type="project" value="InterPro"/>
</dbReference>
<dbReference type="PANTHER" id="PTHR34322:SF2">
    <property type="entry name" value="TRANSPOSASE IS200-LIKE DOMAIN-CONTAINING PROTEIN"/>
    <property type="match status" value="1"/>
</dbReference>
<dbReference type="EMBL" id="SJPW01000001">
    <property type="protein sequence ID" value="TWU60360.1"/>
    <property type="molecule type" value="Genomic_DNA"/>
</dbReference>
<feature type="domain" description="Transposase IS200-like" evidence="2">
    <location>
        <begin position="13"/>
        <end position="189"/>
    </location>
</feature>
<comment type="caution">
    <text evidence="3">The sequence shown here is derived from an EMBL/GenBank/DDBJ whole genome shotgun (WGS) entry which is preliminary data.</text>
</comment>
<evidence type="ECO:0000313" key="4">
    <source>
        <dbReference type="Proteomes" id="UP000318288"/>
    </source>
</evidence>
<dbReference type="PANTHER" id="PTHR34322">
    <property type="entry name" value="TRANSPOSASE, Y1_TNP DOMAIN-CONTAINING"/>
    <property type="match status" value="1"/>
</dbReference>
<sequence length="362" mass="41081">MPRLARGEVIDPAEIQVVHCIQRCVRRAFLCGDDPVTGQSFEHRREWIRQRMEYLASVFAVDCLTYTVMHNHIHVILRSRPDVLATWTDEEVARRWLRLFPHRRNEDGSPAEPSAPEINMIVNDPDRLSERRRRLSDLSWWMRCTAENIARRSNAEDGVTGHFWEGRYKAVVLLDEASLLACSAYVDLNPVRAAIAAAPESSEFTGAKDRIDDLATRQESARKDRSRMSTHDWERSRRRTKSGWLSPVEINEREDAIGPDADSSGRRASRKGFLSISMFSYLELLDWTGRQISEGKSGSIPSHLAPILARIGLDCHGWCDLVKKFGRTFKRAAGTADSMANEAARRSQNWLCCPGNPLAPIA</sequence>
<dbReference type="GO" id="GO:0003677">
    <property type="term" value="F:DNA binding"/>
    <property type="evidence" value="ECO:0007669"/>
    <property type="project" value="InterPro"/>
</dbReference>
<keyword evidence="4" id="KW-1185">Reference proteome</keyword>
<dbReference type="RefSeq" id="WP_246114225.1">
    <property type="nucleotide sequence ID" value="NZ_SJPW01000001.1"/>
</dbReference>
<evidence type="ECO:0000256" key="1">
    <source>
        <dbReference type="SAM" id="MobiDB-lite"/>
    </source>
</evidence>
<reference evidence="3 4" key="1">
    <citation type="submission" date="2019-02" db="EMBL/GenBank/DDBJ databases">
        <title>Deep-cultivation of Planctomycetes and their phenomic and genomic characterization uncovers novel biology.</title>
        <authorList>
            <person name="Wiegand S."/>
            <person name="Jogler M."/>
            <person name="Boedeker C."/>
            <person name="Pinto D."/>
            <person name="Vollmers J."/>
            <person name="Rivas-Marin E."/>
            <person name="Kohn T."/>
            <person name="Peeters S.H."/>
            <person name="Heuer A."/>
            <person name="Rast P."/>
            <person name="Oberbeckmann S."/>
            <person name="Bunk B."/>
            <person name="Jeske O."/>
            <person name="Meyerdierks A."/>
            <person name="Storesund J.E."/>
            <person name="Kallscheuer N."/>
            <person name="Luecker S."/>
            <person name="Lage O.M."/>
            <person name="Pohl T."/>
            <person name="Merkel B.J."/>
            <person name="Hornburger P."/>
            <person name="Mueller R.-W."/>
            <person name="Bruemmer F."/>
            <person name="Labrenz M."/>
            <person name="Spormann A.M."/>
            <person name="Op Den Camp H."/>
            <person name="Overmann J."/>
            <person name="Amann R."/>
            <person name="Jetten M.S.M."/>
            <person name="Mascher T."/>
            <person name="Medema M.H."/>
            <person name="Devos D.P."/>
            <person name="Kaster A.-K."/>
            <person name="Ovreas L."/>
            <person name="Rohde M."/>
            <person name="Galperin M.Y."/>
            <person name="Jogler C."/>
        </authorList>
    </citation>
    <scope>NUCLEOTIDE SEQUENCE [LARGE SCALE GENOMIC DNA]</scope>
    <source>
        <strain evidence="3 4">Poly51</strain>
    </source>
</reference>
<dbReference type="SMART" id="SM01321">
    <property type="entry name" value="Y1_Tnp"/>
    <property type="match status" value="1"/>
</dbReference>
<dbReference type="AlphaFoldDB" id="A0A5C6FHJ8"/>
<feature type="region of interest" description="Disordered" evidence="1">
    <location>
        <begin position="208"/>
        <end position="234"/>
    </location>
</feature>
<proteinExistence type="predicted"/>
<evidence type="ECO:0000313" key="3">
    <source>
        <dbReference type="EMBL" id="TWU60360.1"/>
    </source>
</evidence>
<evidence type="ECO:0000259" key="2">
    <source>
        <dbReference type="SMART" id="SM01321"/>
    </source>
</evidence>